<dbReference type="GO" id="GO:0090729">
    <property type="term" value="F:toxin activity"/>
    <property type="evidence" value="ECO:0007669"/>
    <property type="project" value="UniProtKB-KW"/>
</dbReference>
<reference evidence="10 11" key="1">
    <citation type="submission" date="2019-07" db="EMBL/GenBank/DDBJ databases">
        <title>Cryptosporangium phraense sp. nov., isolated from plant litter.</title>
        <authorList>
            <person name="Suriyachadkun C."/>
        </authorList>
    </citation>
    <scope>NUCLEOTIDE SEQUENCE [LARGE SCALE GENOMIC DNA]</scope>
    <source>
        <strain evidence="10 11">A-T 5661</strain>
    </source>
</reference>
<evidence type="ECO:0000256" key="7">
    <source>
        <dbReference type="ARBA" id="ARBA00038093"/>
    </source>
</evidence>
<dbReference type="InParanoid" id="A0A545ASG8"/>
<protein>
    <recommendedName>
        <fullName evidence="8">Ribonuclease VapC</fullName>
        <shortName evidence="8">RNase VapC</shortName>
        <ecNumber evidence="8">3.1.-.-</ecNumber>
    </recommendedName>
    <alternativeName>
        <fullName evidence="8">Toxin VapC</fullName>
    </alternativeName>
</protein>
<dbReference type="AlphaFoldDB" id="A0A545ASG8"/>
<keyword evidence="4 8" id="KW-0479">Metal-binding</keyword>
<evidence type="ECO:0000256" key="3">
    <source>
        <dbReference type="ARBA" id="ARBA00022722"/>
    </source>
</evidence>
<dbReference type="InterPro" id="IPR029060">
    <property type="entry name" value="PIN-like_dom_sf"/>
</dbReference>
<dbReference type="RefSeq" id="WP_142705274.1">
    <property type="nucleotide sequence ID" value="NZ_VIRS01000009.1"/>
</dbReference>
<evidence type="ECO:0000256" key="5">
    <source>
        <dbReference type="ARBA" id="ARBA00022801"/>
    </source>
</evidence>
<evidence type="ECO:0000256" key="2">
    <source>
        <dbReference type="ARBA" id="ARBA00022649"/>
    </source>
</evidence>
<evidence type="ECO:0000256" key="8">
    <source>
        <dbReference type="HAMAP-Rule" id="MF_00265"/>
    </source>
</evidence>
<dbReference type="EC" id="3.1.-.-" evidence="8"/>
<evidence type="ECO:0000256" key="1">
    <source>
        <dbReference type="ARBA" id="ARBA00001946"/>
    </source>
</evidence>
<dbReference type="SUPFAM" id="SSF88723">
    <property type="entry name" value="PIN domain-like"/>
    <property type="match status" value="1"/>
</dbReference>
<keyword evidence="6 8" id="KW-0460">Magnesium</keyword>
<keyword evidence="3 8" id="KW-0540">Nuclease</keyword>
<dbReference type="Gene3D" id="3.40.50.1010">
    <property type="entry name" value="5'-nuclease"/>
    <property type="match status" value="1"/>
</dbReference>
<keyword evidence="2 8" id="KW-1277">Toxin-antitoxin system</keyword>
<evidence type="ECO:0000313" key="11">
    <source>
        <dbReference type="Proteomes" id="UP000317982"/>
    </source>
</evidence>
<comment type="cofactor">
    <cofactor evidence="1 8">
        <name>Mg(2+)</name>
        <dbReference type="ChEBI" id="CHEBI:18420"/>
    </cofactor>
</comment>
<name>A0A545ASG8_9ACTN</name>
<dbReference type="InterPro" id="IPR002716">
    <property type="entry name" value="PIN_dom"/>
</dbReference>
<dbReference type="OrthoDB" id="4763015at2"/>
<dbReference type="GO" id="GO:0004540">
    <property type="term" value="F:RNA nuclease activity"/>
    <property type="evidence" value="ECO:0007669"/>
    <property type="project" value="InterPro"/>
</dbReference>
<comment type="caution">
    <text evidence="10">The sequence shown here is derived from an EMBL/GenBank/DDBJ whole genome shotgun (WGS) entry which is preliminary data.</text>
</comment>
<comment type="similarity">
    <text evidence="7 8">Belongs to the PINc/VapC protein family.</text>
</comment>
<keyword evidence="11" id="KW-1185">Reference proteome</keyword>
<comment type="function">
    <text evidence="8">Toxic component of a toxin-antitoxin (TA) system. An RNase.</text>
</comment>
<evidence type="ECO:0000259" key="9">
    <source>
        <dbReference type="Pfam" id="PF01850"/>
    </source>
</evidence>
<feature type="domain" description="PIN" evidence="9">
    <location>
        <begin position="4"/>
        <end position="122"/>
    </location>
</feature>
<keyword evidence="5 8" id="KW-0378">Hydrolase</keyword>
<accession>A0A545ASG8</accession>
<feature type="binding site" evidence="8">
    <location>
        <position position="96"/>
    </location>
    <ligand>
        <name>Mg(2+)</name>
        <dbReference type="ChEBI" id="CHEBI:18420"/>
    </ligand>
</feature>
<dbReference type="GO" id="GO:0016787">
    <property type="term" value="F:hydrolase activity"/>
    <property type="evidence" value="ECO:0007669"/>
    <property type="project" value="UniProtKB-KW"/>
</dbReference>
<sequence>MTGYIADTSVLARYHLAPVRDRLDSLLSRGLVSLCSATELEFLRSARSRRDYERLKDEFLSMFTWTAIDERVWDQALGVLRNLVPRGHHRAPSVPDLLLAVVAARARLTVLHYDRDFDTIAGVTGQATEWVVPAGSV</sequence>
<organism evidence="10 11">
    <name type="scientific">Cryptosporangium phraense</name>
    <dbReference type="NCBI Taxonomy" id="2593070"/>
    <lineage>
        <taxon>Bacteria</taxon>
        <taxon>Bacillati</taxon>
        <taxon>Actinomycetota</taxon>
        <taxon>Actinomycetes</taxon>
        <taxon>Cryptosporangiales</taxon>
        <taxon>Cryptosporangiaceae</taxon>
        <taxon>Cryptosporangium</taxon>
    </lineage>
</organism>
<dbReference type="CDD" id="cd18755">
    <property type="entry name" value="PIN_MtVapC3_VapC21-like"/>
    <property type="match status" value="1"/>
</dbReference>
<dbReference type="EMBL" id="VIRS01000009">
    <property type="protein sequence ID" value="TQS44282.1"/>
    <property type="molecule type" value="Genomic_DNA"/>
</dbReference>
<dbReference type="HAMAP" id="MF_00265">
    <property type="entry name" value="VapC_Nob1"/>
    <property type="match status" value="1"/>
</dbReference>
<evidence type="ECO:0000256" key="6">
    <source>
        <dbReference type="ARBA" id="ARBA00022842"/>
    </source>
</evidence>
<dbReference type="InterPro" id="IPR022907">
    <property type="entry name" value="VapC_family"/>
</dbReference>
<dbReference type="Pfam" id="PF01850">
    <property type="entry name" value="PIN"/>
    <property type="match status" value="1"/>
</dbReference>
<evidence type="ECO:0000313" key="10">
    <source>
        <dbReference type="EMBL" id="TQS44282.1"/>
    </source>
</evidence>
<dbReference type="Proteomes" id="UP000317982">
    <property type="component" value="Unassembled WGS sequence"/>
</dbReference>
<feature type="binding site" evidence="8">
    <location>
        <position position="7"/>
    </location>
    <ligand>
        <name>Mg(2+)</name>
        <dbReference type="ChEBI" id="CHEBI:18420"/>
    </ligand>
</feature>
<dbReference type="GO" id="GO:0000287">
    <property type="term" value="F:magnesium ion binding"/>
    <property type="evidence" value="ECO:0007669"/>
    <property type="project" value="UniProtKB-UniRule"/>
</dbReference>
<gene>
    <name evidence="8" type="primary">vapC</name>
    <name evidence="10" type="ORF">FL583_15215</name>
</gene>
<proteinExistence type="inferred from homology"/>
<dbReference type="PANTHER" id="PTHR33653:SF1">
    <property type="entry name" value="RIBONUCLEASE VAPC2"/>
    <property type="match status" value="1"/>
</dbReference>
<evidence type="ECO:0000256" key="4">
    <source>
        <dbReference type="ARBA" id="ARBA00022723"/>
    </source>
</evidence>
<keyword evidence="8" id="KW-0800">Toxin</keyword>
<dbReference type="InterPro" id="IPR050556">
    <property type="entry name" value="Type_II_TA_system_RNase"/>
</dbReference>
<dbReference type="PANTHER" id="PTHR33653">
    <property type="entry name" value="RIBONUCLEASE VAPC2"/>
    <property type="match status" value="1"/>
</dbReference>